<dbReference type="PANTHER" id="PTHR20857">
    <property type="entry name" value="THIAMINE-PHOSPHATE PYROPHOSPHORYLASE"/>
    <property type="match status" value="1"/>
</dbReference>
<evidence type="ECO:0000256" key="2">
    <source>
        <dbReference type="ARBA" id="ARBA00022679"/>
    </source>
</evidence>
<keyword evidence="14" id="KW-1185">Reference proteome</keyword>
<evidence type="ECO:0000256" key="10">
    <source>
        <dbReference type="RuleBase" id="RU003826"/>
    </source>
</evidence>
<evidence type="ECO:0000259" key="12">
    <source>
        <dbReference type="Pfam" id="PF02581"/>
    </source>
</evidence>
<evidence type="ECO:0000256" key="7">
    <source>
        <dbReference type="ARBA" id="ARBA00047851"/>
    </source>
</evidence>
<dbReference type="CDD" id="cd00564">
    <property type="entry name" value="TMP_TenI"/>
    <property type="match status" value="1"/>
</dbReference>
<evidence type="ECO:0000256" key="1">
    <source>
        <dbReference type="ARBA" id="ARBA00005165"/>
    </source>
</evidence>
<dbReference type="PANTHER" id="PTHR20857:SF15">
    <property type="entry name" value="THIAMINE-PHOSPHATE SYNTHASE"/>
    <property type="match status" value="1"/>
</dbReference>
<dbReference type="InterPro" id="IPR013785">
    <property type="entry name" value="Aldolase_TIM"/>
</dbReference>
<feature type="binding site" evidence="9">
    <location>
        <position position="135"/>
    </location>
    <ligand>
        <name>Mg(2+)</name>
        <dbReference type="ChEBI" id="CHEBI:18420"/>
    </ligand>
</feature>
<evidence type="ECO:0000256" key="6">
    <source>
        <dbReference type="ARBA" id="ARBA00047334"/>
    </source>
</evidence>
<dbReference type="UniPathway" id="UPA00060">
    <property type="reaction ID" value="UER00141"/>
</dbReference>
<dbReference type="EMBL" id="DF970259">
    <property type="protein sequence ID" value="GAP67328.1"/>
    <property type="molecule type" value="Genomic_DNA"/>
</dbReference>
<evidence type="ECO:0000256" key="11">
    <source>
        <dbReference type="RuleBase" id="RU004253"/>
    </source>
</evidence>
<comment type="catalytic activity">
    <reaction evidence="8 9 10">
        <text>2-[(2R,5Z)-2-carboxy-4-methylthiazol-5(2H)-ylidene]ethyl phosphate + 4-amino-2-methyl-5-(diphosphooxymethyl)pyrimidine + 2 H(+) = thiamine phosphate + CO2 + diphosphate</text>
        <dbReference type="Rhea" id="RHEA:47844"/>
        <dbReference type="ChEBI" id="CHEBI:15378"/>
        <dbReference type="ChEBI" id="CHEBI:16526"/>
        <dbReference type="ChEBI" id="CHEBI:33019"/>
        <dbReference type="ChEBI" id="CHEBI:37575"/>
        <dbReference type="ChEBI" id="CHEBI:57841"/>
        <dbReference type="ChEBI" id="CHEBI:62899"/>
        <dbReference type="EC" id="2.5.1.3"/>
    </reaction>
</comment>
<feature type="binding site" evidence="9">
    <location>
        <position position="229"/>
    </location>
    <ligand>
        <name>2-[(2R,5Z)-2-carboxy-4-methylthiazol-5(2H)-ylidene]ethyl phosphate</name>
        <dbReference type="ChEBI" id="CHEBI:62899"/>
    </ligand>
</feature>
<evidence type="ECO:0000313" key="13">
    <source>
        <dbReference type="EMBL" id="GAP67328.1"/>
    </source>
</evidence>
<dbReference type="NCBIfam" id="TIGR00693">
    <property type="entry name" value="thiE"/>
    <property type="match status" value="1"/>
</dbReference>
<evidence type="ECO:0000313" key="14">
    <source>
        <dbReference type="Proteomes" id="UP000253740"/>
    </source>
</evidence>
<comment type="catalytic activity">
    <reaction evidence="6 9 10">
        <text>4-methyl-5-(2-phosphooxyethyl)-thiazole + 4-amino-2-methyl-5-(diphosphooxymethyl)pyrimidine + H(+) = thiamine phosphate + diphosphate</text>
        <dbReference type="Rhea" id="RHEA:22328"/>
        <dbReference type="ChEBI" id="CHEBI:15378"/>
        <dbReference type="ChEBI" id="CHEBI:33019"/>
        <dbReference type="ChEBI" id="CHEBI:37575"/>
        <dbReference type="ChEBI" id="CHEBI:57841"/>
        <dbReference type="ChEBI" id="CHEBI:58296"/>
        <dbReference type="EC" id="2.5.1.3"/>
    </reaction>
</comment>
<dbReference type="InterPro" id="IPR022998">
    <property type="entry name" value="ThiamineP_synth_TenI"/>
</dbReference>
<protein>
    <recommendedName>
        <fullName evidence="9">Thiamine-phosphate synthase</fullName>
        <shortName evidence="9">TP synthase</shortName>
        <shortName evidence="9">TPS</shortName>
        <ecNumber evidence="9">2.5.1.3</ecNumber>
    </recommendedName>
    <alternativeName>
        <fullName evidence="9">Thiamine-phosphate pyrophosphorylase</fullName>
        <shortName evidence="9">TMP pyrophosphorylase</shortName>
        <shortName evidence="9">TMP-PPase</shortName>
    </alternativeName>
</protein>
<dbReference type="GO" id="GO:0009228">
    <property type="term" value="P:thiamine biosynthetic process"/>
    <property type="evidence" value="ECO:0007669"/>
    <property type="project" value="UniProtKB-KW"/>
</dbReference>
<feature type="binding site" evidence="9">
    <location>
        <position position="203"/>
    </location>
    <ligand>
        <name>4-amino-2-methyl-5-(diphosphooxymethyl)pyrimidine</name>
        <dbReference type="ChEBI" id="CHEBI:57841"/>
    </ligand>
</feature>
<feature type="binding site" evidence="9">
    <location>
        <position position="173"/>
    </location>
    <ligand>
        <name>4-amino-2-methyl-5-(diphosphooxymethyl)pyrimidine</name>
        <dbReference type="ChEBI" id="CHEBI:57841"/>
    </ligand>
</feature>
<evidence type="ECO:0000256" key="9">
    <source>
        <dbReference type="HAMAP-Rule" id="MF_00097"/>
    </source>
</evidence>
<dbReference type="STRING" id="1475481.GCA_000953855_02700"/>
<reference evidence="13" key="1">
    <citation type="submission" date="2015-08" db="EMBL/GenBank/DDBJ databases">
        <title>Complete DNA Sequence of Pseudomonas syringae pv. actinidiae, the Causal Agent of Kiwifruit Canker Disease.</title>
        <authorList>
            <person name="Rikkerink E.H.A."/>
            <person name="Fineran P.C."/>
        </authorList>
    </citation>
    <scope>NUCLEOTIDE SEQUENCE</scope>
    <source>
        <strain evidence="13">SkMP5</strain>
    </source>
</reference>
<dbReference type="GO" id="GO:0005737">
    <property type="term" value="C:cytoplasm"/>
    <property type="evidence" value="ECO:0007669"/>
    <property type="project" value="TreeGrafter"/>
</dbReference>
<dbReference type="Proteomes" id="UP000253740">
    <property type="component" value="Unassembled WGS sequence"/>
</dbReference>
<dbReference type="InterPro" id="IPR034291">
    <property type="entry name" value="TMP_synthase"/>
</dbReference>
<accession>A0A0K8QQY7</accession>
<dbReference type="GO" id="GO:0000287">
    <property type="term" value="F:magnesium ion binding"/>
    <property type="evidence" value="ECO:0007669"/>
    <property type="project" value="UniProtKB-UniRule"/>
</dbReference>
<feature type="domain" description="Thiamine phosphate synthase/TenI" evidence="12">
    <location>
        <begin position="75"/>
        <end position="252"/>
    </location>
</feature>
<gene>
    <name evidence="9" type="primary">thiE</name>
    <name evidence="13" type="ORF">MBSD_n2649</name>
</gene>
<dbReference type="GO" id="GO:0009229">
    <property type="term" value="P:thiamine diphosphate biosynthetic process"/>
    <property type="evidence" value="ECO:0007669"/>
    <property type="project" value="UniProtKB-UniRule"/>
</dbReference>
<keyword evidence="5 9" id="KW-0784">Thiamine biosynthesis</keyword>
<keyword evidence="2 9" id="KW-0808">Transferase</keyword>
<comment type="similarity">
    <text evidence="9 10">Belongs to the thiamine-phosphate synthase family.</text>
</comment>
<dbReference type="AlphaFoldDB" id="A0A0K8QQY7"/>
<keyword evidence="3 9" id="KW-0479">Metal-binding</keyword>
<dbReference type="HAMAP" id="MF_00097">
    <property type="entry name" value="TMP_synthase"/>
    <property type="match status" value="1"/>
</dbReference>
<comment type="catalytic activity">
    <reaction evidence="7 9 10">
        <text>2-(2-carboxy-4-methylthiazol-5-yl)ethyl phosphate + 4-amino-2-methyl-5-(diphosphooxymethyl)pyrimidine + 2 H(+) = thiamine phosphate + CO2 + diphosphate</text>
        <dbReference type="Rhea" id="RHEA:47848"/>
        <dbReference type="ChEBI" id="CHEBI:15378"/>
        <dbReference type="ChEBI" id="CHEBI:16526"/>
        <dbReference type="ChEBI" id="CHEBI:33019"/>
        <dbReference type="ChEBI" id="CHEBI:37575"/>
        <dbReference type="ChEBI" id="CHEBI:57841"/>
        <dbReference type="ChEBI" id="CHEBI:62890"/>
        <dbReference type="EC" id="2.5.1.3"/>
    </reaction>
</comment>
<feature type="binding site" evidence="9">
    <location>
        <begin position="200"/>
        <end position="202"/>
    </location>
    <ligand>
        <name>2-[(2R,5Z)-2-carboxy-4-methylthiazol-5(2H)-ylidene]ethyl phosphate</name>
        <dbReference type="ChEBI" id="CHEBI:62899"/>
    </ligand>
</feature>
<dbReference type="Gene3D" id="3.20.20.70">
    <property type="entry name" value="Aldolase class I"/>
    <property type="match status" value="1"/>
</dbReference>
<comment type="caution">
    <text evidence="9">Lacks conserved residue(s) required for the propagation of feature annotation.</text>
</comment>
<feature type="binding site" evidence="9">
    <location>
        <begin position="102"/>
        <end position="106"/>
    </location>
    <ligand>
        <name>4-amino-2-methyl-5-(diphosphooxymethyl)pyrimidine</name>
        <dbReference type="ChEBI" id="CHEBI:57841"/>
    </ligand>
</feature>
<dbReference type="InterPro" id="IPR036206">
    <property type="entry name" value="ThiamineP_synth_sf"/>
</dbReference>
<dbReference type="GO" id="GO:0004789">
    <property type="term" value="F:thiamine-phosphate diphosphorylase activity"/>
    <property type="evidence" value="ECO:0007669"/>
    <property type="project" value="UniProtKB-UniRule"/>
</dbReference>
<evidence type="ECO:0000256" key="8">
    <source>
        <dbReference type="ARBA" id="ARBA00047883"/>
    </source>
</evidence>
<comment type="cofactor">
    <cofactor evidence="9">
        <name>Mg(2+)</name>
        <dbReference type="ChEBI" id="CHEBI:18420"/>
    </cofactor>
    <text evidence="9">Binds 1 Mg(2+) ion per subunit.</text>
</comment>
<organism evidence="13">
    <name type="scientific">Mizugakiibacter sediminis</name>
    <dbReference type="NCBI Taxonomy" id="1475481"/>
    <lineage>
        <taxon>Bacteria</taxon>
        <taxon>Pseudomonadati</taxon>
        <taxon>Pseudomonadota</taxon>
        <taxon>Gammaproteobacteria</taxon>
        <taxon>Lysobacterales</taxon>
        <taxon>Rhodanobacteraceae</taxon>
        <taxon>Mizugakiibacter</taxon>
    </lineage>
</organism>
<dbReference type="Pfam" id="PF02581">
    <property type="entry name" value="TMP-TENI"/>
    <property type="match status" value="1"/>
</dbReference>
<keyword evidence="4 9" id="KW-0460">Magnesium</keyword>
<evidence type="ECO:0000256" key="4">
    <source>
        <dbReference type="ARBA" id="ARBA00022842"/>
    </source>
</evidence>
<feature type="binding site" evidence="9">
    <location>
        <position position="154"/>
    </location>
    <ligand>
        <name>Mg(2+)</name>
        <dbReference type="ChEBI" id="CHEBI:18420"/>
    </ligand>
</feature>
<dbReference type="SUPFAM" id="SSF51391">
    <property type="entry name" value="Thiamin phosphate synthase"/>
    <property type="match status" value="1"/>
</dbReference>
<name>A0A0K8QQY7_9GAMM</name>
<evidence type="ECO:0000256" key="3">
    <source>
        <dbReference type="ARBA" id="ARBA00022723"/>
    </source>
</evidence>
<dbReference type="EC" id="2.5.1.3" evidence="9"/>
<feature type="binding site" evidence="9">
    <location>
        <position position="134"/>
    </location>
    <ligand>
        <name>4-amino-2-methyl-5-(diphosphooxymethyl)pyrimidine</name>
        <dbReference type="ChEBI" id="CHEBI:57841"/>
    </ligand>
</feature>
<comment type="function">
    <text evidence="9">Condenses 4-methyl-5-(beta-hydroxyethyl)thiazole monophosphate (THZ-P) and 2-methyl-4-amino-5-hydroxymethyl pyrimidine pyrophosphate (HMP-PP) to form thiamine monophosphate (TMP).</text>
</comment>
<sequence>MAERLVVDEAADHAHELAVGLGLHGGGGGGVHGSGAYVEAANSVIVSGRGRARKRAPPPRRGARLMRPRLSGRGLYAITDGPRADLLDAAAAALDGGAALLQYRDKTADGPRRLQEARALARLCADRGVPLIVNDDVALAAAAGAAGVHLGEEDAAIAEARARLGDGAIIGASCYDSLARARQLAAAGADYLAFGAFFPSGTKPGARRAAPALLREARALGLPLVAIGGITPDNGGPLIEAGADYLAVIAAVFGAADVRAAARRFADLFARTQPHSP</sequence>
<comment type="pathway">
    <text evidence="1 9 11">Cofactor biosynthesis; thiamine diphosphate biosynthesis; thiamine phosphate from 4-amino-2-methyl-5-diphosphomethylpyrimidine and 4-methyl-5-(2-phosphoethyl)-thiazole: step 1/1.</text>
</comment>
<proteinExistence type="inferred from homology"/>
<evidence type="ECO:0000256" key="5">
    <source>
        <dbReference type="ARBA" id="ARBA00022977"/>
    </source>
</evidence>